<keyword evidence="2" id="KW-1185">Reference proteome</keyword>
<comment type="caution">
    <text evidence="1">The sequence shown here is derived from an EMBL/GenBank/DDBJ whole genome shotgun (WGS) entry which is preliminary data.</text>
</comment>
<proteinExistence type="predicted"/>
<dbReference type="EMBL" id="JABSTQ010009957">
    <property type="protein sequence ID" value="KAG0424571.1"/>
    <property type="molecule type" value="Genomic_DNA"/>
</dbReference>
<organism evidence="1 2">
    <name type="scientific">Ixodes persulcatus</name>
    <name type="common">Taiga tick</name>
    <dbReference type="NCBI Taxonomy" id="34615"/>
    <lineage>
        <taxon>Eukaryota</taxon>
        <taxon>Metazoa</taxon>
        <taxon>Ecdysozoa</taxon>
        <taxon>Arthropoda</taxon>
        <taxon>Chelicerata</taxon>
        <taxon>Arachnida</taxon>
        <taxon>Acari</taxon>
        <taxon>Parasitiformes</taxon>
        <taxon>Ixodida</taxon>
        <taxon>Ixodoidea</taxon>
        <taxon>Ixodidae</taxon>
        <taxon>Ixodinae</taxon>
        <taxon>Ixodes</taxon>
    </lineage>
</organism>
<protein>
    <submittedName>
        <fullName evidence="1">Uncharacterized protein</fullName>
    </submittedName>
</protein>
<sequence>MPPYLPGMFYDPSFPMGGVPPMSFQPSFYSLPGGPPQSTLAAFPVPIPFPIPVPTGSSSSPPPPPPLPVSPAPAPPTAPLPTVPPPTPIETQRSRMHSMADMMMNTMMEQFRAQLRGKKRKSARFSTQLPESEESSEEEEEVVPPCPADLDYVTEAPQVEESEGIPVSENIANNTKTTEVPMDQSPPVSNKDPVGILSRKKKYVIPVAQNPLPPSVDTSRIEQEVNHQTAFKDASCLKYCFCVLVFLLLMAIILANAIYVISPIEVSNFLCVLLFAV</sequence>
<gene>
    <name evidence="1" type="ORF">HPB47_028210</name>
</gene>
<evidence type="ECO:0000313" key="2">
    <source>
        <dbReference type="Proteomes" id="UP000805193"/>
    </source>
</evidence>
<reference evidence="1 2" key="1">
    <citation type="journal article" date="2020" name="Cell">
        <title>Large-Scale Comparative Analyses of Tick Genomes Elucidate Their Genetic Diversity and Vector Capacities.</title>
        <authorList>
            <consortium name="Tick Genome and Microbiome Consortium (TIGMIC)"/>
            <person name="Jia N."/>
            <person name="Wang J."/>
            <person name="Shi W."/>
            <person name="Du L."/>
            <person name="Sun Y."/>
            <person name="Zhan W."/>
            <person name="Jiang J.F."/>
            <person name="Wang Q."/>
            <person name="Zhang B."/>
            <person name="Ji P."/>
            <person name="Bell-Sakyi L."/>
            <person name="Cui X.M."/>
            <person name="Yuan T.T."/>
            <person name="Jiang B.G."/>
            <person name="Yang W.F."/>
            <person name="Lam T.T."/>
            <person name="Chang Q.C."/>
            <person name="Ding S.J."/>
            <person name="Wang X.J."/>
            <person name="Zhu J.G."/>
            <person name="Ruan X.D."/>
            <person name="Zhao L."/>
            <person name="Wei J.T."/>
            <person name="Ye R.Z."/>
            <person name="Que T.C."/>
            <person name="Du C.H."/>
            <person name="Zhou Y.H."/>
            <person name="Cheng J.X."/>
            <person name="Dai P.F."/>
            <person name="Guo W.B."/>
            <person name="Han X.H."/>
            <person name="Huang E.J."/>
            <person name="Li L.F."/>
            <person name="Wei W."/>
            <person name="Gao Y.C."/>
            <person name="Liu J.Z."/>
            <person name="Shao H.Z."/>
            <person name="Wang X."/>
            <person name="Wang C.C."/>
            <person name="Yang T.C."/>
            <person name="Huo Q.B."/>
            <person name="Li W."/>
            <person name="Chen H.Y."/>
            <person name="Chen S.E."/>
            <person name="Zhou L.G."/>
            <person name="Ni X.B."/>
            <person name="Tian J.H."/>
            <person name="Sheng Y."/>
            <person name="Liu T."/>
            <person name="Pan Y.S."/>
            <person name="Xia L.Y."/>
            <person name="Li J."/>
            <person name="Zhao F."/>
            <person name="Cao W.C."/>
        </authorList>
    </citation>
    <scope>NUCLEOTIDE SEQUENCE [LARGE SCALE GENOMIC DNA]</scope>
    <source>
        <strain evidence="1">Iper-2018</strain>
    </source>
</reference>
<name>A0AC60PTU2_IXOPE</name>
<accession>A0AC60PTU2</accession>
<evidence type="ECO:0000313" key="1">
    <source>
        <dbReference type="EMBL" id="KAG0424571.1"/>
    </source>
</evidence>
<dbReference type="Proteomes" id="UP000805193">
    <property type="component" value="Unassembled WGS sequence"/>
</dbReference>